<dbReference type="PROSITE" id="PS51186">
    <property type="entry name" value="GNAT"/>
    <property type="match status" value="1"/>
</dbReference>
<reference evidence="2 3" key="1">
    <citation type="submission" date="2023-09" db="EMBL/GenBank/DDBJ databases">
        <authorList>
            <person name="Rey-Velasco X."/>
        </authorList>
    </citation>
    <scope>NUCLEOTIDE SEQUENCE [LARGE SCALE GENOMIC DNA]</scope>
    <source>
        <strain evidence="2 3">F388</strain>
    </source>
</reference>
<evidence type="ECO:0000313" key="3">
    <source>
        <dbReference type="Proteomes" id="UP001255246"/>
    </source>
</evidence>
<sequence length="136" mass="16058">MKIQIKEISYYDTWSIRHQVMWPDKNINYIKLTNDDEGKHFGLFVGKKLVSVISLFTKQRKTQFRKFATLSEEQGKGYGAQLLNYIFSIIEKSPVQVLWCNARKDKTSFYKTFGFIETDQKFHKGGIEYIIMKVNL</sequence>
<dbReference type="Pfam" id="PF13673">
    <property type="entry name" value="Acetyltransf_10"/>
    <property type="match status" value="1"/>
</dbReference>
<dbReference type="InterPro" id="IPR000182">
    <property type="entry name" value="GNAT_dom"/>
</dbReference>
<accession>A0ABU3AAA4</accession>
<evidence type="ECO:0000259" key="1">
    <source>
        <dbReference type="PROSITE" id="PS51186"/>
    </source>
</evidence>
<dbReference type="SUPFAM" id="SSF55729">
    <property type="entry name" value="Acyl-CoA N-acyltransferases (Nat)"/>
    <property type="match status" value="1"/>
</dbReference>
<keyword evidence="2" id="KW-0808">Transferase</keyword>
<keyword evidence="2" id="KW-0012">Acyltransferase</keyword>
<name>A0ABU3AAA4_9FLAO</name>
<feature type="domain" description="N-acetyltransferase" evidence="1">
    <location>
        <begin position="1"/>
        <end position="136"/>
    </location>
</feature>
<keyword evidence="3" id="KW-1185">Reference proteome</keyword>
<dbReference type="GO" id="GO:0016746">
    <property type="term" value="F:acyltransferase activity"/>
    <property type="evidence" value="ECO:0007669"/>
    <property type="project" value="UniProtKB-KW"/>
</dbReference>
<gene>
    <name evidence="2" type="ORF">RM706_08760</name>
</gene>
<dbReference type="RefSeq" id="WP_311350680.1">
    <property type="nucleotide sequence ID" value="NZ_JAVRHR010000002.1"/>
</dbReference>
<organism evidence="2 3">
    <name type="scientific">Croceitalea rosinachiae</name>
    <dbReference type="NCBI Taxonomy" id="3075596"/>
    <lineage>
        <taxon>Bacteria</taxon>
        <taxon>Pseudomonadati</taxon>
        <taxon>Bacteroidota</taxon>
        <taxon>Flavobacteriia</taxon>
        <taxon>Flavobacteriales</taxon>
        <taxon>Flavobacteriaceae</taxon>
        <taxon>Croceitalea</taxon>
    </lineage>
</organism>
<evidence type="ECO:0000313" key="2">
    <source>
        <dbReference type="EMBL" id="MDT0607118.1"/>
    </source>
</evidence>
<dbReference type="Gene3D" id="3.40.630.30">
    <property type="match status" value="1"/>
</dbReference>
<dbReference type="InterPro" id="IPR016181">
    <property type="entry name" value="Acyl_CoA_acyltransferase"/>
</dbReference>
<comment type="caution">
    <text evidence="2">The sequence shown here is derived from an EMBL/GenBank/DDBJ whole genome shotgun (WGS) entry which is preliminary data.</text>
</comment>
<dbReference type="EMBL" id="JAVRHR010000002">
    <property type="protein sequence ID" value="MDT0607118.1"/>
    <property type="molecule type" value="Genomic_DNA"/>
</dbReference>
<protein>
    <submittedName>
        <fullName evidence="2">GNAT family N-acetyltransferase</fullName>
        <ecNumber evidence="2">2.3.1.-</ecNumber>
    </submittedName>
</protein>
<dbReference type="Proteomes" id="UP001255246">
    <property type="component" value="Unassembled WGS sequence"/>
</dbReference>
<dbReference type="EC" id="2.3.1.-" evidence="2"/>
<proteinExistence type="predicted"/>